<dbReference type="GeneID" id="84058851"/>
<evidence type="ECO:0000256" key="1">
    <source>
        <dbReference type="SAM" id="Phobius"/>
    </source>
</evidence>
<dbReference type="AlphaFoldDB" id="C3N608"/>
<dbReference type="EMBL" id="CP001401">
    <property type="protein sequence ID" value="ACP55433.1"/>
    <property type="molecule type" value="Genomic_DNA"/>
</dbReference>
<protein>
    <submittedName>
        <fullName evidence="2">Uncharacterized protein</fullName>
    </submittedName>
</protein>
<feature type="transmembrane region" description="Helical" evidence="1">
    <location>
        <begin position="68"/>
        <end position="87"/>
    </location>
</feature>
<proteinExistence type="predicted"/>
<evidence type="ECO:0000313" key="2">
    <source>
        <dbReference type="EMBL" id="ACP55433.1"/>
    </source>
</evidence>
<dbReference type="Proteomes" id="UP000002307">
    <property type="component" value="Chromosome"/>
</dbReference>
<evidence type="ECO:0000313" key="3">
    <source>
        <dbReference type="Proteomes" id="UP000002307"/>
    </source>
</evidence>
<keyword evidence="1" id="KW-0812">Transmembrane</keyword>
<dbReference type="RefSeq" id="WP_012718874.1">
    <property type="nucleotide sequence ID" value="NC_012632.1"/>
</dbReference>
<sequence>MRREEDYRSPFYYNMDPYERMIHDNADPYMAENMYWQRKSMEIINNPNDPRRRNYYTSRPSRYNKDGLIASLIIIGFFFLMLIAYALSNMPHYP</sequence>
<name>C3N608_SACI3</name>
<reference evidence="2 3" key="1">
    <citation type="journal article" date="2009" name="Proc. Natl. Acad. Sci. U.S.A.">
        <title>Biogeography of the Sulfolobus islandicus pan-genome.</title>
        <authorList>
            <person name="Reno M.L."/>
            <person name="Held N.L."/>
            <person name="Fields C.J."/>
            <person name="Burke P.V."/>
            <person name="Whitaker R.J."/>
        </authorList>
    </citation>
    <scope>NUCLEOTIDE SEQUENCE [LARGE SCALE GENOMIC DNA]</scope>
    <source>
        <strain evidence="2 3">M.16.27</strain>
    </source>
</reference>
<organism evidence="2 3">
    <name type="scientific">Saccharolobus islandicus (strain M.16.27)</name>
    <name type="common">Sulfolobus islandicus</name>
    <dbReference type="NCBI Taxonomy" id="427318"/>
    <lineage>
        <taxon>Archaea</taxon>
        <taxon>Thermoproteota</taxon>
        <taxon>Thermoprotei</taxon>
        <taxon>Sulfolobales</taxon>
        <taxon>Sulfolobaceae</taxon>
        <taxon>Saccharolobus</taxon>
    </lineage>
</organism>
<gene>
    <name evidence="2" type="ordered locus">M1627_1549</name>
</gene>
<dbReference type="KEGG" id="sim:M1627_1549"/>
<accession>C3N608</accession>
<keyword evidence="1" id="KW-0472">Membrane</keyword>
<keyword evidence="1" id="KW-1133">Transmembrane helix</keyword>
<dbReference type="HOGENOM" id="CLU_2379554_0_0_2"/>